<dbReference type="InterPro" id="IPR023155">
    <property type="entry name" value="Cyt_c-552/4"/>
</dbReference>
<reference evidence="3" key="1">
    <citation type="journal article" date="2005" name="Environ. Microbiol.">
        <title>Genetic and functional properties of uncultivated thermophilic crenarchaeotes from a subsurface gold mine as revealed by analysis of genome fragments.</title>
        <authorList>
            <person name="Nunoura T."/>
            <person name="Hirayama H."/>
            <person name="Takami H."/>
            <person name="Oida H."/>
            <person name="Nishi S."/>
            <person name="Shimamura S."/>
            <person name="Suzuki Y."/>
            <person name="Inagaki F."/>
            <person name="Takai K."/>
            <person name="Nealson K.H."/>
            <person name="Horikoshi K."/>
        </authorList>
    </citation>
    <scope>NUCLEOTIDE SEQUENCE</scope>
</reference>
<organism evidence="3">
    <name type="scientific">Acetithermum autotrophicum</name>
    <dbReference type="NCBI Taxonomy" id="1446466"/>
    <lineage>
        <taxon>Bacteria</taxon>
        <taxon>Candidatus Bipolaricaulota</taxon>
        <taxon>Candidatus Acetithermum</taxon>
    </lineage>
</organism>
<dbReference type="InterPro" id="IPR036280">
    <property type="entry name" value="Multihaem_cyt_sf"/>
</dbReference>
<proteinExistence type="predicted"/>
<dbReference type="Pfam" id="PF13447">
    <property type="entry name" value="Multi-haem_cyto"/>
    <property type="match status" value="2"/>
</dbReference>
<dbReference type="GO" id="GO:0016491">
    <property type="term" value="F:oxidoreductase activity"/>
    <property type="evidence" value="ECO:0007669"/>
    <property type="project" value="TreeGrafter"/>
</dbReference>
<sequence length="429" mass="48324">MRSKKLLLVISIGIGLIGAMALWTGKGVWQPEQPSSETADLCMDCHKDVTPQLVKDFQQSKKYAMGIRCEACHGGEHTSAEDVAKAQIPTPETCGGCHPDRVEQFKAGKHAFAWAAMNAMPTTHMQPMELMEGKKGCGGCHKIGLKTEEEIKEMRAAGEIHGLASCDSCHTRHSFSVEEARQPEACATCHMGFDHPHWEMWSTSKHGVRFALKRQGVLPPESAAPSCQTCHMPDGNHEVRTAWGFLAVRLPLPDDKQWAEDRVTILKALGVLDPEGNPTSRLDVVKAADVARLTQEAWQAERDKMLTVCSQCHARVFAQAELEKGDRIIKEADHLLAEGIRIVAKLYEDGLLKKPEHFTYNYPDLLAFYEVNHPIEQALFKMFLEYRMRTFQGAFHANPDYTFWYGWAEMKAALTEIKTWERELRRSEH</sequence>
<accession>H5STY5</accession>
<protein>
    <submittedName>
        <fullName evidence="3">Hypothetical conserved protein</fullName>
    </submittedName>
</protein>
<dbReference type="EMBL" id="AP011803">
    <property type="protein sequence ID" value="BAL59985.1"/>
    <property type="molecule type" value="Genomic_DNA"/>
</dbReference>
<dbReference type="PANTHER" id="PTHR35038">
    <property type="entry name" value="DISSIMILATORY SULFITE REDUCTASE SIRA"/>
    <property type="match status" value="1"/>
</dbReference>
<name>H5STY5_ACEAU</name>
<evidence type="ECO:0000259" key="2">
    <source>
        <dbReference type="Pfam" id="PF13435"/>
    </source>
</evidence>
<dbReference type="Pfam" id="PF13435">
    <property type="entry name" value="Cytochrome_C554"/>
    <property type="match status" value="1"/>
</dbReference>
<reference evidence="3" key="2">
    <citation type="journal article" date="2012" name="PLoS ONE">
        <title>A Deeply Branching Thermophilic Bacterium with an Ancient Acetyl-CoA Pathway Dominates a Subsurface Ecosystem.</title>
        <authorList>
            <person name="Takami H."/>
            <person name="Noguchi H."/>
            <person name="Takaki Y."/>
            <person name="Uchiyama I."/>
            <person name="Toyoda A."/>
            <person name="Nishi S."/>
            <person name="Chee G.-J."/>
            <person name="Arai W."/>
            <person name="Nunoura T."/>
            <person name="Itoh T."/>
            <person name="Hattori M."/>
            <person name="Takai K."/>
        </authorList>
    </citation>
    <scope>NUCLEOTIDE SEQUENCE</scope>
</reference>
<feature type="domain" description="Cytochrome c-552/4" evidence="2">
    <location>
        <begin position="36"/>
        <end position="74"/>
    </location>
</feature>
<dbReference type="SUPFAM" id="SSF48695">
    <property type="entry name" value="Multiheme cytochromes"/>
    <property type="match status" value="1"/>
</dbReference>
<dbReference type="Gene3D" id="1.10.780.10">
    <property type="entry name" value="Hydroxylamine Oxidoreductase, Chain A, domain 1"/>
    <property type="match status" value="1"/>
</dbReference>
<evidence type="ECO:0000256" key="1">
    <source>
        <dbReference type="ARBA" id="ARBA00022729"/>
    </source>
</evidence>
<dbReference type="PANTHER" id="PTHR35038:SF5">
    <property type="entry name" value="CYTOCHROME C-TYPE PROTEIN NRFB"/>
    <property type="match status" value="1"/>
</dbReference>
<keyword evidence="1" id="KW-0732">Signal</keyword>
<dbReference type="InterPro" id="IPR051829">
    <property type="entry name" value="Multiheme_Cytochr_ET"/>
</dbReference>
<dbReference type="AlphaFoldDB" id="H5STY5"/>
<evidence type="ECO:0000313" key="3">
    <source>
        <dbReference type="EMBL" id="BAL59985.1"/>
    </source>
</evidence>
<dbReference type="Gene3D" id="1.20.850.10">
    <property type="entry name" value="Hydroxylamine Oxidoreductase, Chain A, domain 2"/>
    <property type="match status" value="1"/>
</dbReference>
<dbReference type="CDD" id="cd08168">
    <property type="entry name" value="Cytochrom_C3"/>
    <property type="match status" value="1"/>
</dbReference>
<gene>
    <name evidence="3" type="ORF">HGMM_OP4C621</name>
</gene>